<proteinExistence type="inferred from homology"/>
<feature type="domain" description="SHSP" evidence="3">
    <location>
        <begin position="33"/>
        <end position="148"/>
    </location>
</feature>
<evidence type="ECO:0000313" key="4">
    <source>
        <dbReference type="EMBL" id="GJM60154.1"/>
    </source>
</evidence>
<dbReference type="Pfam" id="PF00011">
    <property type="entry name" value="HSP20"/>
    <property type="match status" value="1"/>
</dbReference>
<evidence type="ECO:0000256" key="1">
    <source>
        <dbReference type="PROSITE-ProRule" id="PRU00285"/>
    </source>
</evidence>
<keyword evidence="5" id="KW-1185">Reference proteome</keyword>
<dbReference type="InterPro" id="IPR031107">
    <property type="entry name" value="Small_HSP"/>
</dbReference>
<comment type="similarity">
    <text evidence="1 2">Belongs to the small heat shock protein (HSP20) family.</text>
</comment>
<dbReference type="Proteomes" id="UP001310022">
    <property type="component" value="Unassembled WGS sequence"/>
</dbReference>
<dbReference type="InterPro" id="IPR002068">
    <property type="entry name" value="A-crystallin/Hsp20_dom"/>
</dbReference>
<dbReference type="EMBL" id="BQKE01000001">
    <property type="protein sequence ID" value="GJM60154.1"/>
    <property type="molecule type" value="Genomic_DNA"/>
</dbReference>
<gene>
    <name evidence="4" type="ORF">PEDI_07060</name>
</gene>
<dbReference type="RefSeq" id="WP_338236006.1">
    <property type="nucleotide sequence ID" value="NZ_BQKE01000001.1"/>
</dbReference>
<accession>A0AAN4VVP5</accession>
<dbReference type="CDD" id="cd06464">
    <property type="entry name" value="ACD_sHsps-like"/>
    <property type="match status" value="1"/>
</dbReference>
<organism evidence="4 5">
    <name type="scientific">Persicobacter diffluens</name>
    <dbReference type="NCBI Taxonomy" id="981"/>
    <lineage>
        <taxon>Bacteria</taxon>
        <taxon>Pseudomonadati</taxon>
        <taxon>Bacteroidota</taxon>
        <taxon>Cytophagia</taxon>
        <taxon>Cytophagales</taxon>
        <taxon>Persicobacteraceae</taxon>
        <taxon>Persicobacter</taxon>
    </lineage>
</organism>
<evidence type="ECO:0000259" key="3">
    <source>
        <dbReference type="PROSITE" id="PS01031"/>
    </source>
</evidence>
<sequence>MIATINKTPRTLVNNANDILRAFDRNFNWPAGSDYAVSNSPANVYEEESGYKIELMAAGYKKEEITLSVKNGILTINAERKESEETETKKVTSKVIRKEFESKPLERSFKLPKSIDQESLTAQFENGILTIEMKKHKEVDMVKEIAIK</sequence>
<dbReference type="PROSITE" id="PS01031">
    <property type="entry name" value="SHSP"/>
    <property type="match status" value="1"/>
</dbReference>
<dbReference type="InterPro" id="IPR008978">
    <property type="entry name" value="HSP20-like_chaperone"/>
</dbReference>
<reference evidence="4 5" key="1">
    <citation type="submission" date="2021-12" db="EMBL/GenBank/DDBJ databases">
        <title>Genome sequencing of bacteria with rrn-lacking chromosome and rrn-plasmid.</title>
        <authorList>
            <person name="Anda M."/>
            <person name="Iwasaki W."/>
        </authorList>
    </citation>
    <scope>NUCLEOTIDE SEQUENCE [LARGE SCALE GENOMIC DNA]</scope>
    <source>
        <strain evidence="4 5">NBRC 15940</strain>
    </source>
</reference>
<evidence type="ECO:0000256" key="2">
    <source>
        <dbReference type="RuleBase" id="RU003616"/>
    </source>
</evidence>
<comment type="caution">
    <text evidence="4">The sequence shown here is derived from an EMBL/GenBank/DDBJ whole genome shotgun (WGS) entry which is preliminary data.</text>
</comment>
<evidence type="ECO:0000313" key="5">
    <source>
        <dbReference type="Proteomes" id="UP001310022"/>
    </source>
</evidence>
<dbReference type="AlphaFoldDB" id="A0AAN4VVP5"/>
<dbReference type="PANTHER" id="PTHR11527">
    <property type="entry name" value="HEAT-SHOCK PROTEIN 20 FAMILY MEMBER"/>
    <property type="match status" value="1"/>
</dbReference>
<protein>
    <recommendedName>
        <fullName evidence="3">SHSP domain-containing protein</fullName>
    </recommendedName>
</protein>
<name>A0AAN4VVP5_9BACT</name>
<dbReference type="SUPFAM" id="SSF49764">
    <property type="entry name" value="HSP20-like chaperones"/>
    <property type="match status" value="1"/>
</dbReference>
<dbReference type="Gene3D" id="2.60.40.790">
    <property type="match status" value="1"/>
</dbReference>